<gene>
    <name evidence="2" type="ORF">M3B43_03975</name>
</gene>
<organism evidence="2 3">
    <name type="scientific">Nesterenkonia massiliensis</name>
    <dbReference type="NCBI Taxonomy" id="1232429"/>
    <lineage>
        <taxon>Bacteria</taxon>
        <taxon>Bacillati</taxon>
        <taxon>Actinomycetota</taxon>
        <taxon>Actinomycetes</taxon>
        <taxon>Micrococcales</taxon>
        <taxon>Micrococcaceae</taxon>
        <taxon>Nesterenkonia</taxon>
    </lineage>
</organism>
<dbReference type="RefSeq" id="WP_260072631.1">
    <property type="nucleotide sequence ID" value="NZ_JALXMO010000006.1"/>
</dbReference>
<evidence type="ECO:0000256" key="1">
    <source>
        <dbReference type="SAM" id="MobiDB-lite"/>
    </source>
</evidence>
<dbReference type="Proteomes" id="UP001205046">
    <property type="component" value="Unassembled WGS sequence"/>
</dbReference>
<accession>A0ABT2HP85</accession>
<sequence length="47" mass="4763">MAQVTVPVAAPAQVRQAAVGLGPVQAPEPAVGDSSAPVSRLQRRSLE</sequence>
<name>A0ABT2HP85_9MICC</name>
<protein>
    <submittedName>
        <fullName evidence="2">Uncharacterized protein</fullName>
    </submittedName>
</protein>
<feature type="region of interest" description="Disordered" evidence="1">
    <location>
        <begin position="24"/>
        <end position="47"/>
    </location>
</feature>
<reference evidence="2 3" key="1">
    <citation type="submission" date="2022-04" db="EMBL/GenBank/DDBJ databases">
        <title>Human microbiome associated bacterial genomes.</title>
        <authorList>
            <person name="Sandstrom S."/>
            <person name="Salamzade R."/>
            <person name="Kalan L.R."/>
        </authorList>
    </citation>
    <scope>NUCLEOTIDE SEQUENCE [LARGE SCALE GENOMIC DNA]</scope>
    <source>
        <strain evidence="3">p3-SID767</strain>
    </source>
</reference>
<dbReference type="EMBL" id="JALXMO010000006">
    <property type="protein sequence ID" value="MCT1606497.1"/>
    <property type="molecule type" value="Genomic_DNA"/>
</dbReference>
<evidence type="ECO:0000313" key="3">
    <source>
        <dbReference type="Proteomes" id="UP001205046"/>
    </source>
</evidence>
<proteinExistence type="predicted"/>
<comment type="caution">
    <text evidence="2">The sequence shown here is derived from an EMBL/GenBank/DDBJ whole genome shotgun (WGS) entry which is preliminary data.</text>
</comment>
<keyword evidence="3" id="KW-1185">Reference proteome</keyword>
<evidence type="ECO:0000313" key="2">
    <source>
        <dbReference type="EMBL" id="MCT1606497.1"/>
    </source>
</evidence>